<dbReference type="EMBL" id="CP069482">
    <property type="protein sequence ID" value="QRO78541.1"/>
    <property type="molecule type" value="Genomic_DNA"/>
</dbReference>
<gene>
    <name evidence="2" type="ORF">I6K02_06490</name>
</gene>
<proteinExistence type="predicted"/>
<evidence type="ECO:0000313" key="2">
    <source>
        <dbReference type="EMBL" id="QRO78541.1"/>
    </source>
</evidence>
<sequence length="152" mass="16897">MHLCSFTLNDQPTSAFEIAGRSFRAFSGLADHANKRRDMCVPDHGPIPIGTYYIVDRRSGGRLGRLYEAFDRRSDWFALYADDGRIDDETFCNGVSRGHFRLHPAVGRGLSKGCITIQSQADFNVIKGMLRGVKGVRIPGTDVSTYGKVIVR</sequence>
<dbReference type="InterPro" id="IPR021225">
    <property type="entry name" value="Tlde1_dom"/>
</dbReference>
<dbReference type="Pfam" id="PF10908">
    <property type="entry name" value="Tlde1_dom"/>
    <property type="match status" value="1"/>
</dbReference>
<dbReference type="RefSeq" id="WP_035971474.1">
    <property type="nucleotide sequence ID" value="NZ_CABVPR010000068.1"/>
</dbReference>
<evidence type="ECO:0000259" key="1">
    <source>
        <dbReference type="Pfam" id="PF10908"/>
    </source>
</evidence>
<accession>A0A892IAU3</accession>
<evidence type="ECO:0000313" key="3">
    <source>
        <dbReference type="Proteomes" id="UP000625568"/>
    </source>
</evidence>
<protein>
    <submittedName>
        <fullName evidence="2">DUF2778 domain-containing protein</fullName>
    </submittedName>
</protein>
<dbReference type="GeneID" id="93126261"/>
<dbReference type="AlphaFoldDB" id="A0A892IAU3"/>
<feature type="domain" description="Tlde1" evidence="1">
    <location>
        <begin position="22"/>
        <end position="140"/>
    </location>
</feature>
<reference evidence="2 3" key="1">
    <citation type="submission" date="2021-02" db="EMBL/GenBank/DDBJ databases">
        <title>FDA dAtabase for Regulatory Grade micrObial Sequences (FDA-ARGOS): Supporting development and validation of Infectious Disease Dx tests.</title>
        <authorList>
            <person name="Minogue T."/>
            <person name="Wolcott M."/>
            <person name="Wasieloski L."/>
            <person name="Aguilar W."/>
            <person name="Moore D."/>
            <person name="Jaissle J."/>
            <person name="Tallon L."/>
            <person name="Sadzewicz L."/>
            <person name="Zhao X."/>
            <person name="Boylan J."/>
            <person name="Ott S."/>
            <person name="Bowen H."/>
            <person name="Vavikolanu K."/>
            <person name="Mehta A."/>
            <person name="Aluvathingal J."/>
            <person name="Nadendla S."/>
            <person name="Yan Y."/>
            <person name="Sichtig H."/>
        </authorList>
    </citation>
    <scope>NUCLEOTIDE SEQUENCE [LARGE SCALE GENOMIC DNA]</scope>
    <source>
        <strain evidence="2 3">FDAARGOS_1272</strain>
    </source>
</reference>
<name>A0A892IAU3_9BURK</name>
<dbReference type="Proteomes" id="UP000625568">
    <property type="component" value="Chromosome 1"/>
</dbReference>
<organism evidence="2 3">
    <name type="scientific">Burkholderia dolosa</name>
    <dbReference type="NCBI Taxonomy" id="152500"/>
    <lineage>
        <taxon>Bacteria</taxon>
        <taxon>Pseudomonadati</taxon>
        <taxon>Pseudomonadota</taxon>
        <taxon>Betaproteobacteria</taxon>
        <taxon>Burkholderiales</taxon>
        <taxon>Burkholderiaceae</taxon>
        <taxon>Burkholderia</taxon>
        <taxon>Burkholderia cepacia complex</taxon>
    </lineage>
</organism>
<keyword evidence="3" id="KW-1185">Reference proteome</keyword>